<feature type="compositionally biased region" description="Basic and acidic residues" evidence="1">
    <location>
        <begin position="57"/>
        <end position="68"/>
    </location>
</feature>
<dbReference type="EMBL" id="JATN01000322">
    <property type="protein sequence ID" value="EUC55258.1"/>
    <property type="molecule type" value="Genomic_DNA"/>
</dbReference>
<proteinExistence type="predicted"/>
<evidence type="ECO:0000313" key="3">
    <source>
        <dbReference type="Proteomes" id="UP000030108"/>
    </source>
</evidence>
<gene>
    <name evidence="2" type="ORF">RSOL_105420</name>
</gene>
<protein>
    <submittedName>
        <fullName evidence="2">Uncharacterized protein</fullName>
    </submittedName>
</protein>
<evidence type="ECO:0000313" key="2">
    <source>
        <dbReference type="EMBL" id="EUC55258.1"/>
    </source>
</evidence>
<feature type="non-terminal residue" evidence="2">
    <location>
        <position position="68"/>
    </location>
</feature>
<feature type="region of interest" description="Disordered" evidence="1">
    <location>
        <begin position="39"/>
        <end position="68"/>
    </location>
</feature>
<evidence type="ECO:0000256" key="1">
    <source>
        <dbReference type="SAM" id="MobiDB-lite"/>
    </source>
</evidence>
<dbReference type="Proteomes" id="UP000030108">
    <property type="component" value="Unassembled WGS sequence"/>
</dbReference>
<sequence length="68" mass="7564">MRAQVAELEAQRRKQLPVCGSAAHATLARLITFHTTPPTPPFDYPLAYKPNRPRARPGVDRRAGSQRA</sequence>
<dbReference type="AlphaFoldDB" id="X8IYR9"/>
<organism evidence="2 3">
    <name type="scientific">Rhizoctonia solani AG-3 Rhs1AP</name>
    <dbReference type="NCBI Taxonomy" id="1086054"/>
    <lineage>
        <taxon>Eukaryota</taxon>
        <taxon>Fungi</taxon>
        <taxon>Dikarya</taxon>
        <taxon>Basidiomycota</taxon>
        <taxon>Agaricomycotina</taxon>
        <taxon>Agaricomycetes</taxon>
        <taxon>Cantharellales</taxon>
        <taxon>Ceratobasidiaceae</taxon>
        <taxon>Rhizoctonia</taxon>
    </lineage>
</organism>
<accession>X8IYR9</accession>
<name>X8IYR9_9AGAM</name>
<reference evidence="3" key="1">
    <citation type="journal article" date="2014" name="Genome Announc.">
        <title>Draft genome sequence of the plant-pathogenic soil fungus Rhizoctonia solani anastomosis group 3 strain Rhs1AP.</title>
        <authorList>
            <person name="Cubeta M.A."/>
            <person name="Thomas E."/>
            <person name="Dean R.A."/>
            <person name="Jabaji S."/>
            <person name="Neate S.M."/>
            <person name="Tavantzis S."/>
            <person name="Toda T."/>
            <person name="Vilgalys R."/>
            <person name="Bharathan N."/>
            <person name="Fedorova-Abrams N."/>
            <person name="Pakala S.B."/>
            <person name="Pakala S.M."/>
            <person name="Zafar N."/>
            <person name="Joardar V."/>
            <person name="Losada L."/>
            <person name="Nierman W.C."/>
        </authorList>
    </citation>
    <scope>NUCLEOTIDE SEQUENCE [LARGE SCALE GENOMIC DNA]</scope>
    <source>
        <strain evidence="3">AG-3</strain>
    </source>
</reference>
<comment type="caution">
    <text evidence="2">The sequence shown here is derived from an EMBL/GenBank/DDBJ whole genome shotgun (WGS) entry which is preliminary data.</text>
</comment>